<evidence type="ECO:0000256" key="1">
    <source>
        <dbReference type="ARBA" id="ARBA00006484"/>
    </source>
</evidence>
<keyword evidence="2" id="KW-0560">Oxidoreductase</keyword>
<organism evidence="3 4">
    <name type="scientific">Bdellovibrio bacteriovorus</name>
    <dbReference type="NCBI Taxonomy" id="959"/>
    <lineage>
        <taxon>Bacteria</taxon>
        <taxon>Pseudomonadati</taxon>
        <taxon>Bdellovibrionota</taxon>
        <taxon>Bdellovibrionia</taxon>
        <taxon>Bdellovibrionales</taxon>
        <taxon>Pseudobdellovibrionaceae</taxon>
        <taxon>Bdellovibrio</taxon>
    </lineage>
</organism>
<evidence type="ECO:0000313" key="3">
    <source>
        <dbReference type="EMBL" id="KYG63901.1"/>
    </source>
</evidence>
<dbReference type="Gene3D" id="3.40.50.720">
    <property type="entry name" value="NAD(P)-binding Rossmann-like Domain"/>
    <property type="match status" value="1"/>
</dbReference>
<proteinExistence type="inferred from homology"/>
<dbReference type="GO" id="GO:0016491">
    <property type="term" value="F:oxidoreductase activity"/>
    <property type="evidence" value="ECO:0007669"/>
    <property type="project" value="UniProtKB-KW"/>
</dbReference>
<dbReference type="PRINTS" id="PR00081">
    <property type="entry name" value="GDHRDH"/>
</dbReference>
<protein>
    <submittedName>
        <fullName evidence="3">Oxidoreductase</fullName>
    </submittedName>
</protein>
<dbReference type="AlphaFoldDB" id="A0A150WK42"/>
<dbReference type="PROSITE" id="PS00061">
    <property type="entry name" value="ADH_SHORT"/>
    <property type="match status" value="1"/>
</dbReference>
<keyword evidence="4" id="KW-1185">Reference proteome</keyword>
<evidence type="ECO:0000256" key="2">
    <source>
        <dbReference type="ARBA" id="ARBA00023002"/>
    </source>
</evidence>
<evidence type="ECO:0000313" key="4">
    <source>
        <dbReference type="Proteomes" id="UP000075320"/>
    </source>
</evidence>
<dbReference type="PIRSF" id="PIRSF000126">
    <property type="entry name" value="11-beta-HSD1"/>
    <property type="match status" value="1"/>
</dbReference>
<dbReference type="InterPro" id="IPR020904">
    <property type="entry name" value="Sc_DH/Rdtase_CS"/>
</dbReference>
<accession>A0A150WK42</accession>
<comment type="caution">
    <text evidence="3">The sequence shown here is derived from an EMBL/GenBank/DDBJ whole genome shotgun (WGS) entry which is preliminary data.</text>
</comment>
<dbReference type="SUPFAM" id="SSF51735">
    <property type="entry name" value="NAD(P)-binding Rossmann-fold domains"/>
    <property type="match status" value="1"/>
</dbReference>
<dbReference type="Proteomes" id="UP000075320">
    <property type="component" value="Unassembled WGS sequence"/>
</dbReference>
<dbReference type="InterPro" id="IPR002347">
    <property type="entry name" value="SDR_fam"/>
</dbReference>
<comment type="similarity">
    <text evidence="1">Belongs to the short-chain dehydrogenases/reductases (SDR) family.</text>
</comment>
<dbReference type="EMBL" id="LUKE01000003">
    <property type="protein sequence ID" value="KYG63901.1"/>
    <property type="molecule type" value="Genomic_DNA"/>
</dbReference>
<dbReference type="PANTHER" id="PTHR42901">
    <property type="entry name" value="ALCOHOL DEHYDROGENASE"/>
    <property type="match status" value="1"/>
</dbReference>
<dbReference type="OrthoDB" id="9775296at2"/>
<name>A0A150WK42_BDEBC</name>
<dbReference type="CDD" id="cd05233">
    <property type="entry name" value="SDR_c"/>
    <property type="match status" value="1"/>
</dbReference>
<dbReference type="PANTHER" id="PTHR42901:SF1">
    <property type="entry name" value="ALCOHOL DEHYDROGENASE"/>
    <property type="match status" value="1"/>
</dbReference>
<dbReference type="RefSeq" id="WP_061835795.1">
    <property type="nucleotide sequence ID" value="NZ_LUKE01000003.1"/>
</dbReference>
<sequence length="267" mass="28314">MEKEVSDKIKPLAVVTGASSGIGYELAKVFAKNGFDLLVIAEDPGIVDAGNAFRALGVNVETLQADLSMYSEVQKACDKIDSLGASVEAIAMNAGFGTCGDFVDTDLDTELRMIGVNNASLVHMTKRVLPRLIKQGHGRILYTSSVAATMPGPYYAVYAATKAFVQSFSEAIRAEVKDKGITVTALQPGPTDTNFFERAHMMDTKAGQGKKDDPAQVAEEGFAALMSGKDHVIAGSFMNTVQAKMANFMTAPQGAAAQGAQTKPQHR</sequence>
<gene>
    <name evidence="3" type="ORF">AZI86_13875</name>
</gene>
<reference evidence="3 4" key="1">
    <citation type="submission" date="2016-03" db="EMBL/GenBank/DDBJ databases">
        <authorList>
            <person name="Ploux O."/>
        </authorList>
    </citation>
    <scope>NUCLEOTIDE SEQUENCE [LARGE SCALE GENOMIC DNA]</scope>
    <source>
        <strain evidence="3 4">R0</strain>
    </source>
</reference>
<dbReference type="InterPro" id="IPR036291">
    <property type="entry name" value="NAD(P)-bd_dom_sf"/>
</dbReference>
<dbReference type="Pfam" id="PF00106">
    <property type="entry name" value="adh_short"/>
    <property type="match status" value="1"/>
</dbReference>